<sequence>MRYASVMYLHKGCEAEYKRHHDTLWPELAEHLKRHGIHNYYIHLDDANSDQNGSRLYATFDADDLDAEALADHPVMQRWWEYMADIMETKTSSFEPVADALQEVFRFNVLQPDKTRVVAVLDIGKTNIKICLMDGQTGTLLQIEKRVNEVLDKPPYPHVDVESIWQWIKNTLAMLAQRYFISSIAITTHGATIACMQGDKLALPILDYEYDGVAEYKDEYDALRPGFSESFSPRLPQGLNLGAQLFWQQKCFTDAFSKVDSLLLYPQYWGYKLSGNKAAEVTSLGCHTDLWNPTSCQFSSFCEQQTWADYFPDVMESGAKLGTILPDLAKEIGLPASCVIFNGIHDSNASLVPYIGQPMEKLTVVSSGTWTVIATINGSLDSLQESKDMLANVDALGRATPTIRFMGGREWELLRSDSKAALSDVSFILEHGILALPAFSKGGGPFAHCEGRIIDRGMELSAAQQSALADVYVALMTDYCLNLMDTSYTVIVEGAFSNNINFLTLLACMRSQNEIYASRDVTGTSGGAALLSNKSLKLKGRLSLALCDAQIKPLLNLYRQQWRDLVGELSL</sequence>
<evidence type="ECO:0000259" key="1">
    <source>
        <dbReference type="Pfam" id="PF00370"/>
    </source>
</evidence>
<name>F6CZ76_MARPP</name>
<keyword evidence="4" id="KW-1185">Reference proteome</keyword>
<dbReference type="InterPro" id="IPR043129">
    <property type="entry name" value="ATPase_NBD"/>
</dbReference>
<dbReference type="Proteomes" id="UP000009230">
    <property type="component" value="Chromosome"/>
</dbReference>
<dbReference type="AlphaFoldDB" id="F6CZ76"/>
<dbReference type="InterPro" id="IPR049382">
    <property type="entry name" value="FGGY_C_2"/>
</dbReference>
<dbReference type="eggNOG" id="COG1070">
    <property type="taxonomic scope" value="Bacteria"/>
</dbReference>
<dbReference type="SUPFAM" id="SSF53067">
    <property type="entry name" value="Actin-like ATPase domain"/>
    <property type="match status" value="1"/>
</dbReference>
<dbReference type="GO" id="GO:0016857">
    <property type="term" value="F:racemase and epimerase activity, acting on carbohydrates and derivatives"/>
    <property type="evidence" value="ECO:0007669"/>
    <property type="project" value="InterPro"/>
</dbReference>
<dbReference type="Pfam" id="PF00370">
    <property type="entry name" value="FGGY_N"/>
    <property type="match status" value="1"/>
</dbReference>
<organism evidence="3 4">
    <name type="scientific">Marinomonas posidonica (strain CECT 7376 / NCIMB 14433 / IVIA-Po-181)</name>
    <dbReference type="NCBI Taxonomy" id="491952"/>
    <lineage>
        <taxon>Bacteria</taxon>
        <taxon>Pseudomonadati</taxon>
        <taxon>Pseudomonadota</taxon>
        <taxon>Gammaproteobacteria</taxon>
        <taxon>Oceanospirillales</taxon>
        <taxon>Oceanospirillaceae</taxon>
        <taxon>Marinomonas</taxon>
    </lineage>
</organism>
<feature type="domain" description="Carbohydrate kinase FGGY N-terminal" evidence="1">
    <location>
        <begin position="118"/>
        <end position="352"/>
    </location>
</feature>
<dbReference type="HOGENOM" id="CLU_034535_0_0_6"/>
<dbReference type="InterPro" id="IPR008000">
    <property type="entry name" value="Rham/fucose_mutarotase"/>
</dbReference>
<evidence type="ECO:0000259" key="2">
    <source>
        <dbReference type="Pfam" id="PF21546"/>
    </source>
</evidence>
<gene>
    <name evidence="3" type="ordered locus">Mar181_0468</name>
</gene>
<dbReference type="PANTHER" id="PTHR34389:SF2">
    <property type="entry name" value="L-RHAMNOSE MUTAROTASE"/>
    <property type="match status" value="1"/>
</dbReference>
<proteinExistence type="predicted"/>
<dbReference type="RefSeq" id="WP_013795009.1">
    <property type="nucleotide sequence ID" value="NC_015559.1"/>
</dbReference>
<dbReference type="InterPro" id="IPR018484">
    <property type="entry name" value="FGGY_N"/>
</dbReference>
<dbReference type="Pfam" id="PF05336">
    <property type="entry name" value="rhaM"/>
    <property type="match status" value="1"/>
</dbReference>
<dbReference type="SUPFAM" id="SSF54909">
    <property type="entry name" value="Dimeric alpha+beta barrel"/>
    <property type="match status" value="1"/>
</dbReference>
<dbReference type="Gene3D" id="3.30.70.100">
    <property type="match status" value="1"/>
</dbReference>
<dbReference type="OrthoDB" id="9799608at2"/>
<evidence type="ECO:0000313" key="3">
    <source>
        <dbReference type="EMBL" id="AEF53532.1"/>
    </source>
</evidence>
<dbReference type="Gene3D" id="3.30.420.40">
    <property type="match status" value="2"/>
</dbReference>
<accession>F6CZ76</accession>
<dbReference type="GO" id="GO:0016301">
    <property type="term" value="F:kinase activity"/>
    <property type="evidence" value="ECO:0007669"/>
    <property type="project" value="InterPro"/>
</dbReference>
<dbReference type="KEGG" id="mpc:Mar181_0468"/>
<dbReference type="Pfam" id="PF21546">
    <property type="entry name" value="FGGY_C_2"/>
    <property type="match status" value="1"/>
</dbReference>
<dbReference type="PANTHER" id="PTHR34389">
    <property type="entry name" value="L-RHAMNOSE MUTAROTASE"/>
    <property type="match status" value="1"/>
</dbReference>
<dbReference type="InterPro" id="IPR011008">
    <property type="entry name" value="Dimeric_a/b-barrel"/>
</dbReference>
<dbReference type="GO" id="GO:0019301">
    <property type="term" value="P:rhamnose catabolic process"/>
    <property type="evidence" value="ECO:0007669"/>
    <property type="project" value="TreeGrafter"/>
</dbReference>
<feature type="domain" description="Carbohydrate kinase FGGY C-terminal" evidence="2">
    <location>
        <begin position="361"/>
        <end position="534"/>
    </location>
</feature>
<dbReference type="STRING" id="491952.Mar181_0468"/>
<dbReference type="eggNOG" id="COG3254">
    <property type="taxonomic scope" value="Bacteria"/>
</dbReference>
<dbReference type="EMBL" id="CP002771">
    <property type="protein sequence ID" value="AEF53532.1"/>
    <property type="molecule type" value="Genomic_DNA"/>
</dbReference>
<evidence type="ECO:0000313" key="4">
    <source>
        <dbReference type="Proteomes" id="UP000009230"/>
    </source>
</evidence>
<dbReference type="CDD" id="cd07772">
    <property type="entry name" value="ASKHA_NBD_FGGY_NaCK-like"/>
    <property type="match status" value="1"/>
</dbReference>
<reference evidence="3 4" key="1">
    <citation type="journal article" date="2012" name="Stand. Genomic Sci.">
        <title>Complete genome sequence of Marinomonas posidonica type strain (IVIA-Po-181(T)).</title>
        <authorList>
            <person name="Lucas-Elio P."/>
            <person name="Goodwin L."/>
            <person name="Woyke T."/>
            <person name="Pitluck S."/>
            <person name="Nolan M."/>
            <person name="Kyrpides N.C."/>
            <person name="Detter J.C."/>
            <person name="Copeland A."/>
            <person name="Lu M."/>
            <person name="Bruce D."/>
            <person name="Detter C."/>
            <person name="Tapia R."/>
            <person name="Han S."/>
            <person name="Land M.L."/>
            <person name="Ivanova N."/>
            <person name="Mikhailova N."/>
            <person name="Johnston A.W."/>
            <person name="Sanchez-Amat A."/>
        </authorList>
    </citation>
    <scope>NUCLEOTIDE SEQUENCE [LARGE SCALE GENOMIC DNA]</scope>
    <source>
        <strain evidence="4">CECT 7376 / NCIMB 14433 / IVIA-Po-181</strain>
    </source>
</reference>
<protein>
    <submittedName>
        <fullName evidence="3">Uncharacterized protein</fullName>
    </submittedName>
</protein>